<evidence type="ECO:0000313" key="3">
    <source>
        <dbReference type="Proteomes" id="UP000254512"/>
    </source>
</evidence>
<proteinExistence type="predicted"/>
<dbReference type="RefSeq" id="WP_040529196.1">
    <property type="nucleotide sequence ID" value="NZ_CABMOB010000001.1"/>
</dbReference>
<dbReference type="Proteomes" id="UP000254512">
    <property type="component" value="Unassembled WGS sequence"/>
</dbReference>
<gene>
    <name evidence="2" type="ORF">NCTC11645_01143</name>
</gene>
<reference evidence="2 3" key="1">
    <citation type="submission" date="2018-06" db="EMBL/GenBank/DDBJ databases">
        <authorList>
            <consortium name="Pathogen Informatics"/>
            <person name="Doyle S."/>
        </authorList>
    </citation>
    <scope>NUCLEOTIDE SEQUENCE [LARGE SCALE GENOMIC DNA]</scope>
    <source>
        <strain evidence="2 3">NCTC11645</strain>
    </source>
</reference>
<dbReference type="KEGG" id="gho:AL542_05595"/>
<dbReference type="AlphaFoldDB" id="A0A377HKQ7"/>
<feature type="chain" id="PRO_5016855003" evidence="1">
    <location>
        <begin position="22"/>
        <end position="69"/>
    </location>
</feature>
<keyword evidence="1" id="KW-0732">Signal</keyword>
<dbReference type="EMBL" id="UGHD01000002">
    <property type="protein sequence ID" value="STO56769.1"/>
    <property type="molecule type" value="Genomic_DNA"/>
</dbReference>
<evidence type="ECO:0000256" key="1">
    <source>
        <dbReference type="SAM" id="SignalP"/>
    </source>
</evidence>
<evidence type="ECO:0000313" key="2">
    <source>
        <dbReference type="EMBL" id="STO56769.1"/>
    </source>
</evidence>
<organism evidence="2 3">
    <name type="scientific">Grimontia hollisae</name>
    <name type="common">Vibrio hollisae</name>
    <dbReference type="NCBI Taxonomy" id="673"/>
    <lineage>
        <taxon>Bacteria</taxon>
        <taxon>Pseudomonadati</taxon>
        <taxon>Pseudomonadota</taxon>
        <taxon>Gammaproteobacteria</taxon>
        <taxon>Vibrionales</taxon>
        <taxon>Vibrionaceae</taxon>
        <taxon>Grimontia</taxon>
    </lineage>
</organism>
<sequence>MKKLVALIAIVGFTSVISVNAQANSSGGWATQAGPLVKCKMSGGKTQYIPTLLCTAEGGSFDRNPGNQF</sequence>
<dbReference type="GeneID" id="58895371"/>
<accession>A0A377HKQ7</accession>
<protein>
    <submittedName>
        <fullName evidence="2">Uncharacterized protein</fullName>
    </submittedName>
</protein>
<feature type="signal peptide" evidence="1">
    <location>
        <begin position="1"/>
        <end position="21"/>
    </location>
</feature>
<name>A0A377HKQ7_GRIHO</name>